<dbReference type="Proteomes" id="UP001359886">
    <property type="component" value="Unassembled WGS sequence"/>
</dbReference>
<dbReference type="EMBL" id="JAZHOG010000001">
    <property type="protein sequence ID" value="MEJ8566234.1"/>
    <property type="molecule type" value="Genomic_DNA"/>
</dbReference>
<gene>
    <name evidence="2" type="ORF">V3330_01245</name>
</gene>
<dbReference type="AlphaFoldDB" id="A0AAW9R4T9"/>
<feature type="region of interest" description="Disordered" evidence="1">
    <location>
        <begin position="76"/>
        <end position="104"/>
    </location>
</feature>
<feature type="compositionally biased region" description="Polar residues" evidence="1">
    <location>
        <begin position="79"/>
        <end position="90"/>
    </location>
</feature>
<evidence type="ECO:0000313" key="2">
    <source>
        <dbReference type="EMBL" id="MEJ8566234.1"/>
    </source>
</evidence>
<evidence type="ECO:0000256" key="1">
    <source>
        <dbReference type="SAM" id="MobiDB-lite"/>
    </source>
</evidence>
<dbReference type="InterPro" id="IPR045389">
    <property type="entry name" value="DUF6522"/>
</dbReference>
<organism evidence="2 3">
    <name type="scientific">Elongatibacter sediminis</name>
    <dbReference type="NCBI Taxonomy" id="3119006"/>
    <lineage>
        <taxon>Bacteria</taxon>
        <taxon>Pseudomonadati</taxon>
        <taxon>Pseudomonadota</taxon>
        <taxon>Gammaproteobacteria</taxon>
        <taxon>Chromatiales</taxon>
        <taxon>Wenzhouxiangellaceae</taxon>
        <taxon>Elongatibacter</taxon>
    </lineage>
</organism>
<reference evidence="2 3" key="1">
    <citation type="submission" date="2024-02" db="EMBL/GenBank/DDBJ databases">
        <title>A novel Wenzhouxiangellaceae bacterium, isolated from coastal sediments.</title>
        <authorList>
            <person name="Du Z.-J."/>
            <person name="Ye Y.-Q."/>
            <person name="Zhang X.-Y."/>
        </authorList>
    </citation>
    <scope>NUCLEOTIDE SEQUENCE [LARGE SCALE GENOMIC DNA]</scope>
    <source>
        <strain evidence="2 3">CH-27</strain>
    </source>
</reference>
<keyword evidence="3" id="KW-1185">Reference proteome</keyword>
<proteinExistence type="predicted"/>
<feature type="compositionally biased region" description="Basic and acidic residues" evidence="1">
    <location>
        <begin position="91"/>
        <end position="104"/>
    </location>
</feature>
<sequence>MDRITVTNDSASIDARVLARAFGLDEANLKQQMRRGAITSRFEKGAEQDAGKVRLTFFSNDRRVQVVADHAGKVLHCTTMDSPPSASRSEQTGRHKAENAGEKQRARLDALLDAALDDTFPASDPVAIHVDASR</sequence>
<comment type="caution">
    <text evidence="2">The sequence shown here is derived from an EMBL/GenBank/DDBJ whole genome shotgun (WGS) entry which is preliminary data.</text>
</comment>
<dbReference type="Pfam" id="PF20132">
    <property type="entry name" value="DUF6522"/>
    <property type="match status" value="1"/>
</dbReference>
<protein>
    <submittedName>
        <fullName evidence="2">DUF6522 family protein</fullName>
    </submittedName>
</protein>
<evidence type="ECO:0000313" key="3">
    <source>
        <dbReference type="Proteomes" id="UP001359886"/>
    </source>
</evidence>
<dbReference type="RefSeq" id="WP_354693557.1">
    <property type="nucleotide sequence ID" value="NZ_JAZHOG010000001.1"/>
</dbReference>
<name>A0AAW9R4T9_9GAMM</name>
<accession>A0AAW9R4T9</accession>